<evidence type="ECO:0000259" key="11">
    <source>
        <dbReference type="PROSITE" id="PS50067"/>
    </source>
</evidence>
<name>A0A2B4S290_STYPI</name>
<evidence type="ECO:0000256" key="2">
    <source>
        <dbReference type="ARBA" id="ARBA00022701"/>
    </source>
</evidence>
<dbReference type="GO" id="GO:0003777">
    <property type="term" value="F:microtubule motor activity"/>
    <property type="evidence" value="ECO:0007669"/>
    <property type="project" value="InterPro"/>
</dbReference>
<feature type="compositionally biased region" description="Low complexity" evidence="10">
    <location>
        <begin position="229"/>
        <end position="243"/>
    </location>
</feature>
<keyword evidence="13" id="KW-1185">Reference proteome</keyword>
<evidence type="ECO:0000313" key="12">
    <source>
        <dbReference type="EMBL" id="PFX24814.1"/>
    </source>
</evidence>
<dbReference type="GO" id="GO:0005524">
    <property type="term" value="F:ATP binding"/>
    <property type="evidence" value="ECO:0007669"/>
    <property type="project" value="UniProtKB-UniRule"/>
</dbReference>
<feature type="region of interest" description="Disordered" evidence="10">
    <location>
        <begin position="852"/>
        <end position="915"/>
    </location>
</feature>
<dbReference type="InterPro" id="IPR019821">
    <property type="entry name" value="Kinesin_motor_CS"/>
</dbReference>
<keyword evidence="6 8" id="KW-0505">Motor protein</keyword>
<evidence type="ECO:0000256" key="7">
    <source>
        <dbReference type="ARBA" id="ARBA00023212"/>
    </source>
</evidence>
<dbReference type="SUPFAM" id="SSF52540">
    <property type="entry name" value="P-loop containing nucleoside triphosphate hydrolases"/>
    <property type="match status" value="1"/>
</dbReference>
<feature type="binding site" evidence="8">
    <location>
        <begin position="95"/>
        <end position="102"/>
    </location>
    <ligand>
        <name>ATP</name>
        <dbReference type="ChEBI" id="CHEBI:30616"/>
    </ligand>
</feature>
<dbReference type="Gene3D" id="3.40.850.10">
    <property type="entry name" value="Kinesin motor domain"/>
    <property type="match status" value="2"/>
</dbReference>
<dbReference type="Pfam" id="PF00225">
    <property type="entry name" value="Kinesin"/>
    <property type="match status" value="2"/>
</dbReference>
<feature type="compositionally biased region" description="Basic and acidic residues" evidence="10">
    <location>
        <begin position="1221"/>
        <end position="1235"/>
    </location>
</feature>
<dbReference type="PROSITE" id="PS50067">
    <property type="entry name" value="KINESIN_MOTOR_2"/>
    <property type="match status" value="1"/>
</dbReference>
<gene>
    <name evidence="12" type="primary">CENPE</name>
    <name evidence="12" type="ORF">AWC38_SpisGene10578</name>
</gene>
<sequence>MKDKKSLRTREGESDRIRVYVRVRPRNSEEVRRREDPGVESDNFEVSLNDARERRYRFDRIFPGQTSNREVFSTVGRPLLDAVFSGFNGTLMAYGQTGTGKTHTLMSKDGICALVAEKLFKRIHLDKYHKYKVCMSYLQIYQEKIYDLLNANTKLELVLREDPKRGVYVDNLSEYVVRDTGEVLSLLKQGRKKLIFAETRMNRVSSRSHSVCQITVERTRAKDGDKAGAEGSSSESSLLSPSSAMTPPSRKSMRSTGSLDRLREEAKPHSNTAPLKKTFRKQQSFIPRRTSTPASKRSLSRNNDYRHSFHLSSLPEITVTPDRPNRWSAGDMTGSFTGSGESLPFSASASQGSDLQCSMESELESSTESEGWLSAPSSPDIPEYGFGEKDDDDDDESFLEGIKIRDDVLITGRINICDLAGSERVKKAGVEGERLAELQHVNLSLLELGNTIHALSEGKRTHIPYRNSSLTRLLQDSLGGNCKTSFVMCISPSLRDLNETRCTLDFGQRALKITTTAYVNIEIDYRKLSEDLRKRVENQELEIKVQKDNFEKQSYAIKSDADLKVAEVQSLLEAERDHFRTEIENLRKEKENLAKTLFDERSQRCVLEGMHHASVEAAVLIERQKITRNEEREKQRLQRALDEERRRSWTVEQQTKQEYERALEDEKKRTTLLTELEREGLEKSLQEEKRRISELEERLVKSPCHERYTQTITMFDEPDFPRMPPGTNQTETLYNVLLAEIMSLQLLYQMQDLSHACNADDPKSRDSGCAEYEDEVIHSVSSSVLEKGGLLLNNLRGRQGGASRFSLTSTDSLRELYLLQFPPSPKLSRASHKTESVPIIHLKSSLPELHSDSNKSFLSTDCDGPRGQDGTSSSSMESFLEEPLSPRSRHRPCDSGCSSQHSDSDHSPGAGMRSQPIDIVGRTRALSNPVNRFDASACVPLAEGEDEDSDLAEPDEIQTVKKKVVHLENDLCRLKTELDAETMNFFSEVFRVEVPFLREGELSRLMRRLFEGVKEKLLYRICAVMSCLLVLQNRRDTEKNPGSTTTELPTVIHVPSKVDQQTQTDPEAIRSLRRRIRKDVGVGTDLPIKIQLRDKECQTSFQELSDRVPELNSAPKDEILKVLPNLEAWNDFPNSNTHRTSQNSIPLQSRDPDGASSEEEPAVIEENREEVAFESRHEDVMSSGEDDDLKETKGKKKKKARLLACLSPPRLSFRKKSKKASRSEAETTKLVVKEI</sequence>
<dbReference type="InterPro" id="IPR036961">
    <property type="entry name" value="Kinesin_motor_dom_sf"/>
</dbReference>
<evidence type="ECO:0000256" key="5">
    <source>
        <dbReference type="ARBA" id="ARBA00023054"/>
    </source>
</evidence>
<dbReference type="SMART" id="SM00129">
    <property type="entry name" value="KISc"/>
    <property type="match status" value="1"/>
</dbReference>
<feature type="compositionally biased region" description="Basic and acidic residues" evidence="10">
    <location>
        <begin position="217"/>
        <end position="228"/>
    </location>
</feature>
<dbReference type="PANTHER" id="PTHR47968">
    <property type="entry name" value="CENTROMERE PROTEIN E"/>
    <property type="match status" value="1"/>
</dbReference>
<feature type="compositionally biased region" description="Basic and acidic residues" evidence="10">
    <location>
        <begin position="1165"/>
        <end position="1180"/>
    </location>
</feature>
<feature type="region of interest" description="Disordered" evidence="10">
    <location>
        <begin position="1130"/>
        <end position="1201"/>
    </location>
</feature>
<dbReference type="InterPro" id="IPR001752">
    <property type="entry name" value="Kinesin_motor_dom"/>
</dbReference>
<dbReference type="AlphaFoldDB" id="A0A2B4S290"/>
<feature type="region of interest" description="Disordered" evidence="10">
    <location>
        <begin position="1213"/>
        <end position="1235"/>
    </location>
</feature>
<feature type="compositionally biased region" description="Polar residues" evidence="10">
    <location>
        <begin position="281"/>
        <end position="302"/>
    </location>
</feature>
<dbReference type="InterPro" id="IPR027640">
    <property type="entry name" value="Kinesin-like_fam"/>
</dbReference>
<dbReference type="InterPro" id="IPR027417">
    <property type="entry name" value="P-loop_NTPase"/>
</dbReference>
<feature type="domain" description="Kinesin motor" evidence="11">
    <location>
        <begin position="16"/>
        <end position="513"/>
    </location>
</feature>
<comment type="similarity">
    <text evidence="8">Belongs to the TRAFAC class myosin-kinesin ATPase superfamily. Kinesin family.</text>
</comment>
<comment type="caution">
    <text evidence="12">The sequence shown here is derived from an EMBL/GenBank/DDBJ whole genome shotgun (WGS) entry which is preliminary data.</text>
</comment>
<feature type="compositionally biased region" description="Polar residues" evidence="10">
    <location>
        <begin position="1132"/>
        <end position="1147"/>
    </location>
</feature>
<dbReference type="GO" id="GO:0005874">
    <property type="term" value="C:microtubule"/>
    <property type="evidence" value="ECO:0007669"/>
    <property type="project" value="UniProtKB-KW"/>
</dbReference>
<feature type="region of interest" description="Disordered" evidence="10">
    <location>
        <begin position="215"/>
        <end position="303"/>
    </location>
</feature>
<keyword evidence="4 8" id="KW-0067">ATP-binding</keyword>
<evidence type="ECO:0000256" key="4">
    <source>
        <dbReference type="ARBA" id="ARBA00022840"/>
    </source>
</evidence>
<feature type="coiled-coil region" evidence="9">
    <location>
        <begin position="529"/>
        <end position="647"/>
    </location>
</feature>
<keyword evidence="7" id="KW-0963">Cytoplasm</keyword>
<evidence type="ECO:0000256" key="9">
    <source>
        <dbReference type="SAM" id="Coils"/>
    </source>
</evidence>
<organism evidence="12 13">
    <name type="scientific">Stylophora pistillata</name>
    <name type="common">Smooth cauliflower coral</name>
    <dbReference type="NCBI Taxonomy" id="50429"/>
    <lineage>
        <taxon>Eukaryota</taxon>
        <taxon>Metazoa</taxon>
        <taxon>Cnidaria</taxon>
        <taxon>Anthozoa</taxon>
        <taxon>Hexacorallia</taxon>
        <taxon>Scleractinia</taxon>
        <taxon>Astrocoeniina</taxon>
        <taxon>Pocilloporidae</taxon>
        <taxon>Stylophora</taxon>
    </lineage>
</organism>
<evidence type="ECO:0000256" key="6">
    <source>
        <dbReference type="ARBA" id="ARBA00023175"/>
    </source>
</evidence>
<dbReference type="EMBL" id="LSMT01000166">
    <property type="protein sequence ID" value="PFX24814.1"/>
    <property type="molecule type" value="Genomic_DNA"/>
</dbReference>
<proteinExistence type="inferred from homology"/>
<evidence type="ECO:0000256" key="8">
    <source>
        <dbReference type="PROSITE-ProRule" id="PRU00283"/>
    </source>
</evidence>
<keyword evidence="7" id="KW-0206">Cytoskeleton</keyword>
<dbReference type="OrthoDB" id="3176171at2759"/>
<protein>
    <submittedName>
        <fullName evidence="12">Centromere-associated protein E</fullName>
    </submittedName>
</protein>
<feature type="compositionally biased region" description="Polar residues" evidence="10">
    <location>
        <begin position="334"/>
        <end position="356"/>
    </location>
</feature>
<evidence type="ECO:0000313" key="13">
    <source>
        <dbReference type="Proteomes" id="UP000225706"/>
    </source>
</evidence>
<dbReference type="PANTHER" id="PTHR47968:SF36">
    <property type="entry name" value="KINESIN HEAVY CHAIN ISOFORM X1"/>
    <property type="match status" value="1"/>
</dbReference>
<keyword evidence="5 9" id="KW-0175">Coiled coil</keyword>
<dbReference type="PROSITE" id="PS00411">
    <property type="entry name" value="KINESIN_MOTOR_1"/>
    <property type="match status" value="1"/>
</dbReference>
<evidence type="ECO:0000256" key="1">
    <source>
        <dbReference type="ARBA" id="ARBA00004245"/>
    </source>
</evidence>
<dbReference type="GO" id="GO:0008017">
    <property type="term" value="F:microtubule binding"/>
    <property type="evidence" value="ECO:0007669"/>
    <property type="project" value="InterPro"/>
</dbReference>
<dbReference type="STRING" id="50429.A0A2B4S290"/>
<comment type="subcellular location">
    <subcellularLocation>
        <location evidence="1">Cytoplasm</location>
        <location evidence="1">Cytoskeleton</location>
    </subcellularLocation>
</comment>
<keyword evidence="2" id="KW-0493">Microtubule</keyword>
<evidence type="ECO:0000256" key="10">
    <source>
        <dbReference type="SAM" id="MobiDB-lite"/>
    </source>
</evidence>
<dbReference type="Proteomes" id="UP000225706">
    <property type="component" value="Unassembled WGS sequence"/>
</dbReference>
<accession>A0A2B4S290</accession>
<dbReference type="CDD" id="cd00106">
    <property type="entry name" value="KISc"/>
    <property type="match status" value="1"/>
</dbReference>
<dbReference type="GO" id="GO:0007018">
    <property type="term" value="P:microtubule-based movement"/>
    <property type="evidence" value="ECO:0007669"/>
    <property type="project" value="InterPro"/>
</dbReference>
<reference evidence="13" key="1">
    <citation type="journal article" date="2017" name="bioRxiv">
        <title>Comparative analysis of the genomes of Stylophora pistillata and Acropora digitifera provides evidence for extensive differences between species of corals.</title>
        <authorList>
            <person name="Voolstra C.R."/>
            <person name="Li Y."/>
            <person name="Liew Y.J."/>
            <person name="Baumgarten S."/>
            <person name="Zoccola D."/>
            <person name="Flot J.-F."/>
            <person name="Tambutte S."/>
            <person name="Allemand D."/>
            <person name="Aranda M."/>
        </authorList>
    </citation>
    <scope>NUCLEOTIDE SEQUENCE [LARGE SCALE GENOMIC DNA]</scope>
</reference>
<dbReference type="PRINTS" id="PR00380">
    <property type="entry name" value="KINESINHEAVY"/>
</dbReference>
<feature type="region of interest" description="Disordered" evidence="10">
    <location>
        <begin position="316"/>
        <end position="396"/>
    </location>
</feature>
<evidence type="ECO:0000256" key="3">
    <source>
        <dbReference type="ARBA" id="ARBA00022741"/>
    </source>
</evidence>
<keyword evidence="3 8" id="KW-0547">Nucleotide-binding</keyword>